<organism evidence="2 3">
    <name type="scientific">Sporomusa acidovorans (strain ATCC 49682 / DSM 3132 / Mol)</name>
    <dbReference type="NCBI Taxonomy" id="1123286"/>
    <lineage>
        <taxon>Bacteria</taxon>
        <taxon>Bacillati</taxon>
        <taxon>Bacillota</taxon>
        <taxon>Negativicutes</taxon>
        <taxon>Selenomonadales</taxon>
        <taxon>Sporomusaceae</taxon>
        <taxon>Sporomusa</taxon>
    </lineage>
</organism>
<keyword evidence="3" id="KW-1185">Reference proteome</keyword>
<feature type="transmembrane region" description="Helical" evidence="1">
    <location>
        <begin position="20"/>
        <end position="42"/>
    </location>
</feature>
<evidence type="ECO:0000313" key="2">
    <source>
        <dbReference type="EMBL" id="XFO73330.1"/>
    </source>
</evidence>
<sequence>MRPSFLNTIGKSLATLQILYRVAPLILGISIIIAAIICYHSISHNFPSLSQLLLNKPLTIVMKQINLLPCNPACVSHTLTASFL</sequence>
<evidence type="ECO:0000313" key="3">
    <source>
        <dbReference type="Proteomes" id="UP000216052"/>
    </source>
</evidence>
<name>A0ABZ3J5I5_SPOA4</name>
<evidence type="ECO:0000256" key="1">
    <source>
        <dbReference type="SAM" id="Phobius"/>
    </source>
</evidence>
<proteinExistence type="predicted"/>
<keyword evidence="1" id="KW-0812">Transmembrane</keyword>
<dbReference type="Proteomes" id="UP000216052">
    <property type="component" value="Chromosome"/>
</dbReference>
<reference evidence="2" key="1">
    <citation type="submission" date="2024-05" db="EMBL/GenBank/DDBJ databases">
        <title>Isolation and characterization of Sporomusa carbonis sp. nov., a carboxydotrophic hydrogenogen in the genus of Sporomusa isolated from a charcoal burning pile.</title>
        <authorList>
            <person name="Boeer T."/>
            <person name="Rosenbaum F."/>
            <person name="Eysell L."/>
            <person name="Mueller V."/>
            <person name="Daniel R."/>
            <person name="Poehlein A."/>
        </authorList>
    </citation>
    <scope>NUCLEOTIDE SEQUENCE [LARGE SCALE GENOMIC DNA]</scope>
    <source>
        <strain evidence="2">DSM 3132</strain>
    </source>
</reference>
<dbReference type="EMBL" id="CP155571">
    <property type="protein sequence ID" value="XFO73330.1"/>
    <property type="molecule type" value="Genomic_DNA"/>
</dbReference>
<keyword evidence="1" id="KW-0472">Membrane</keyword>
<protein>
    <submittedName>
        <fullName evidence="2">Uncharacterized protein</fullName>
    </submittedName>
</protein>
<keyword evidence="1" id="KW-1133">Transmembrane helix</keyword>
<gene>
    <name evidence="2" type="ORF">SPACI_034160</name>
</gene>
<accession>A0ABZ3J5I5</accession>